<keyword evidence="1" id="KW-0472">Membrane</keyword>
<accession>A0A895YH76</accession>
<evidence type="ECO:0000313" key="3">
    <source>
        <dbReference type="Proteomes" id="UP000662857"/>
    </source>
</evidence>
<sequence length="183" mass="19347">MPGMGWWVLGVVVGLLAAAYLGWLTARINRLHRRAATATAALDAALVRRAAAAAVLAEQLSAAGAAPAEDLYATARAALDAEPADREPAENDLTLLLRRLPELVTEPMPGWPAVAGASRRVALARQVHTDVVRDALAVRRRVLVRMLGLSRRHRTPAYFDVDDPGLADEAAGAAAGSDHPSAR</sequence>
<dbReference type="RefSeq" id="WP_239679396.1">
    <property type="nucleotide sequence ID" value="NZ_CP070499.1"/>
</dbReference>
<dbReference type="KEGG" id="nhy:JQS43_11970"/>
<proteinExistence type="predicted"/>
<organism evidence="2 3">
    <name type="scientific">Natronosporangium hydrolyticum</name>
    <dbReference type="NCBI Taxonomy" id="2811111"/>
    <lineage>
        <taxon>Bacteria</taxon>
        <taxon>Bacillati</taxon>
        <taxon>Actinomycetota</taxon>
        <taxon>Actinomycetes</taxon>
        <taxon>Micromonosporales</taxon>
        <taxon>Micromonosporaceae</taxon>
        <taxon>Natronosporangium</taxon>
    </lineage>
</organism>
<keyword evidence="1" id="KW-0812">Transmembrane</keyword>
<keyword evidence="3" id="KW-1185">Reference proteome</keyword>
<dbReference type="EMBL" id="CP070499">
    <property type="protein sequence ID" value="QSB17264.1"/>
    <property type="molecule type" value="Genomic_DNA"/>
</dbReference>
<dbReference type="AlphaFoldDB" id="A0A895YH76"/>
<feature type="transmembrane region" description="Helical" evidence="1">
    <location>
        <begin position="6"/>
        <end position="24"/>
    </location>
</feature>
<dbReference type="Proteomes" id="UP000662857">
    <property type="component" value="Chromosome"/>
</dbReference>
<keyword evidence="1" id="KW-1133">Transmembrane helix</keyword>
<evidence type="ECO:0000256" key="1">
    <source>
        <dbReference type="SAM" id="Phobius"/>
    </source>
</evidence>
<protein>
    <recommendedName>
        <fullName evidence="4">LemA family protein</fullName>
    </recommendedName>
</protein>
<evidence type="ECO:0008006" key="4">
    <source>
        <dbReference type="Google" id="ProtNLM"/>
    </source>
</evidence>
<evidence type="ECO:0000313" key="2">
    <source>
        <dbReference type="EMBL" id="QSB17264.1"/>
    </source>
</evidence>
<reference evidence="2" key="1">
    <citation type="submission" date="2021-02" db="EMBL/GenBank/DDBJ databases">
        <title>Natrosporangium hydrolyticum gen. nov., sp. nov, a haloalkaliphilic actinobacterium from a soda solonchak soil.</title>
        <authorList>
            <person name="Sorokin D.Y."/>
            <person name="Khijniak T.V."/>
            <person name="Zakharycheva A.P."/>
            <person name="Boueva O.V."/>
            <person name="Ariskina E.V."/>
            <person name="Hahnke R.L."/>
            <person name="Bunk B."/>
            <person name="Sproer C."/>
            <person name="Schumann P."/>
            <person name="Evtushenko L.I."/>
            <person name="Kublanov I.V."/>
        </authorList>
    </citation>
    <scope>NUCLEOTIDE SEQUENCE</scope>
    <source>
        <strain evidence="2">DSM 106523</strain>
    </source>
</reference>
<name>A0A895YH76_9ACTN</name>
<gene>
    <name evidence="2" type="ORF">JQS43_11970</name>
</gene>